<evidence type="ECO:0000256" key="3">
    <source>
        <dbReference type="ARBA" id="ARBA00047202"/>
    </source>
</evidence>
<dbReference type="GO" id="GO:0000940">
    <property type="term" value="C:outer kinetochore"/>
    <property type="evidence" value="ECO:0007669"/>
    <property type="project" value="TreeGrafter"/>
</dbReference>
<dbReference type="GO" id="GO:0046983">
    <property type="term" value="F:protein dimerization activity"/>
    <property type="evidence" value="ECO:0007669"/>
    <property type="project" value="InterPro"/>
</dbReference>
<dbReference type="PROSITE" id="PS50888">
    <property type="entry name" value="BHLH"/>
    <property type="match status" value="1"/>
</dbReference>
<evidence type="ECO:0000256" key="2">
    <source>
        <dbReference type="ARBA" id="ARBA00047182"/>
    </source>
</evidence>
<dbReference type="Gene3D" id="1.10.10.1890">
    <property type="entry name" value="Ska1 microtubule binding domain-like"/>
    <property type="match status" value="1"/>
</dbReference>
<evidence type="ECO:0000313" key="5">
    <source>
        <dbReference type="EMBL" id="OAF67540.1"/>
    </source>
</evidence>
<evidence type="ECO:0000256" key="1">
    <source>
        <dbReference type="ARBA" id="ARBA00006836"/>
    </source>
</evidence>
<organism evidence="5 6">
    <name type="scientific">Intoshia linei</name>
    <dbReference type="NCBI Taxonomy" id="1819745"/>
    <lineage>
        <taxon>Eukaryota</taxon>
        <taxon>Metazoa</taxon>
        <taxon>Spiralia</taxon>
        <taxon>Lophotrochozoa</taxon>
        <taxon>Mesozoa</taxon>
        <taxon>Orthonectida</taxon>
        <taxon>Rhopaluridae</taxon>
        <taxon>Intoshia</taxon>
    </lineage>
</organism>
<dbReference type="InterPro" id="IPR009829">
    <property type="entry name" value="SKA1"/>
</dbReference>
<dbReference type="GO" id="GO:0008017">
    <property type="term" value="F:microtubule binding"/>
    <property type="evidence" value="ECO:0007669"/>
    <property type="project" value="InterPro"/>
</dbReference>
<dbReference type="EMBL" id="LWCA01000636">
    <property type="protein sequence ID" value="OAF67540.1"/>
    <property type="molecule type" value="Genomic_DNA"/>
</dbReference>
<dbReference type="SUPFAM" id="SSF47459">
    <property type="entry name" value="HLH, helix-loop-helix DNA-binding domain"/>
    <property type="match status" value="1"/>
</dbReference>
<evidence type="ECO:0000313" key="6">
    <source>
        <dbReference type="Proteomes" id="UP000078046"/>
    </source>
</evidence>
<comment type="caution">
    <text evidence="5">The sequence shown here is derived from an EMBL/GenBank/DDBJ whole genome shotgun (WGS) entry which is preliminary data.</text>
</comment>
<dbReference type="GO" id="GO:0000278">
    <property type="term" value="P:mitotic cell cycle"/>
    <property type="evidence" value="ECO:0007669"/>
    <property type="project" value="TreeGrafter"/>
</dbReference>
<feature type="domain" description="BHLH" evidence="4">
    <location>
        <begin position="224"/>
        <end position="276"/>
    </location>
</feature>
<dbReference type="GO" id="GO:0007059">
    <property type="term" value="P:chromosome segregation"/>
    <property type="evidence" value="ECO:0007669"/>
    <property type="project" value="InterPro"/>
</dbReference>
<dbReference type="GO" id="GO:0072686">
    <property type="term" value="C:mitotic spindle"/>
    <property type="evidence" value="ECO:0007669"/>
    <property type="project" value="TreeGrafter"/>
</dbReference>
<sequence>MDILEKLSNSARKLKMLNTVDLLKSNTEYSKFYESLSKNLEYAENLLNTYEMEMKSNQDLLDDKIERLKKYTCYVSNNVDFQKTRNASETIDVPSKSLKNTFSIKILNENLKKNSQQNVNQNIRPKVSTKIETFRLLLQSDLDLVPKYMKNRLTLNNINPIIVELNSILEEKYKLIFKFKSKSKSFNPRSLTLVKKYLSESDENTKHNFFISDNDLKDNTRLPNKRRLNIIFIILRHLQLMNEIRNLRSTIPCGISSPKLTKLETLNLAKHYILILSTIIRNS</sequence>
<dbReference type="InterPro" id="IPR036638">
    <property type="entry name" value="HLH_DNA-bd_sf"/>
</dbReference>
<evidence type="ECO:0000259" key="4">
    <source>
        <dbReference type="PROSITE" id="PS50888"/>
    </source>
</evidence>
<dbReference type="AlphaFoldDB" id="A0A177B090"/>
<protein>
    <recommendedName>
        <fullName evidence="2">SKA complex subunit 1</fullName>
    </recommendedName>
    <alternativeName>
        <fullName evidence="3">Spindle and kinetochore-associated protein 1</fullName>
    </alternativeName>
</protein>
<dbReference type="Pfam" id="PF07160">
    <property type="entry name" value="SKA1"/>
    <property type="match status" value="1"/>
</dbReference>
<dbReference type="InterPro" id="IPR042031">
    <property type="entry name" value="SKA1_MBD_sf"/>
</dbReference>
<comment type="similarity">
    <text evidence="1">Belongs to the SKA1 family.</text>
</comment>
<proteinExistence type="inferred from homology"/>
<dbReference type="PANTHER" id="PTHR28573:SF1">
    <property type="entry name" value="SPINDLE AND KINETOCHORE-ASSOCIATED PROTEIN 1"/>
    <property type="match status" value="1"/>
</dbReference>
<dbReference type="InterPro" id="IPR011598">
    <property type="entry name" value="bHLH_dom"/>
</dbReference>
<dbReference type="Proteomes" id="UP000078046">
    <property type="component" value="Unassembled WGS sequence"/>
</dbReference>
<name>A0A177B090_9BILA</name>
<dbReference type="GO" id="GO:0031110">
    <property type="term" value="P:regulation of microtubule polymerization or depolymerization"/>
    <property type="evidence" value="ECO:0007669"/>
    <property type="project" value="TreeGrafter"/>
</dbReference>
<dbReference type="GO" id="GO:0005876">
    <property type="term" value="C:spindle microtubule"/>
    <property type="evidence" value="ECO:0007669"/>
    <property type="project" value="TreeGrafter"/>
</dbReference>
<dbReference type="GO" id="GO:0051301">
    <property type="term" value="P:cell division"/>
    <property type="evidence" value="ECO:0007669"/>
    <property type="project" value="InterPro"/>
</dbReference>
<keyword evidence="6" id="KW-1185">Reference proteome</keyword>
<dbReference type="OrthoDB" id="5962at2759"/>
<reference evidence="5 6" key="1">
    <citation type="submission" date="2016-04" db="EMBL/GenBank/DDBJ databases">
        <title>The genome of Intoshia linei affirms orthonectids as highly simplified spiralians.</title>
        <authorList>
            <person name="Mikhailov K.V."/>
            <person name="Slusarev G.S."/>
            <person name="Nikitin M.A."/>
            <person name="Logacheva M.D."/>
            <person name="Penin A."/>
            <person name="Aleoshin V."/>
            <person name="Panchin Y.V."/>
        </authorList>
    </citation>
    <scope>NUCLEOTIDE SEQUENCE [LARGE SCALE GENOMIC DNA]</scope>
    <source>
        <strain evidence="5">Intl2013</strain>
        <tissue evidence="5">Whole animal</tissue>
    </source>
</reference>
<accession>A0A177B090</accession>
<dbReference type="PANTHER" id="PTHR28573">
    <property type="entry name" value="SPINDLE AND KINETOCHORE-ASSOCIATED PROTEIN 1"/>
    <property type="match status" value="1"/>
</dbReference>
<gene>
    <name evidence="5" type="ORF">A3Q56_04732</name>
</gene>